<name>A0AAV1EG79_OLDCO</name>
<evidence type="ECO:0000313" key="4">
    <source>
        <dbReference type="Proteomes" id="UP001161247"/>
    </source>
</evidence>
<protein>
    <submittedName>
        <fullName evidence="3">OLC1v1020272C1</fullName>
    </submittedName>
</protein>
<dbReference type="SUPFAM" id="SSF53590">
    <property type="entry name" value="Nucleoside hydrolase"/>
    <property type="match status" value="2"/>
</dbReference>
<dbReference type="PANTHER" id="PTHR46692">
    <property type="entry name" value="INOSINE-URIDINE PREFERRING NUCLEOSIDE HYDROLASE FAMILY PROTEIN"/>
    <property type="match status" value="1"/>
</dbReference>
<gene>
    <name evidence="3" type="ORF">OLC1_LOCUS24486</name>
</gene>
<evidence type="ECO:0000256" key="1">
    <source>
        <dbReference type="ARBA" id="ARBA00009176"/>
    </source>
</evidence>
<dbReference type="AlphaFoldDB" id="A0AAV1EG79"/>
<evidence type="ECO:0000313" key="3">
    <source>
        <dbReference type="EMBL" id="CAI9118674.1"/>
    </source>
</evidence>
<accession>A0AAV1EG79</accession>
<reference evidence="3" key="1">
    <citation type="submission" date="2023-03" db="EMBL/GenBank/DDBJ databases">
        <authorList>
            <person name="Julca I."/>
        </authorList>
    </citation>
    <scope>NUCLEOTIDE SEQUENCE</scope>
</reference>
<dbReference type="Proteomes" id="UP001161247">
    <property type="component" value="Chromosome 9"/>
</dbReference>
<feature type="domain" description="Inosine/uridine-preferring nucleoside hydrolase" evidence="2">
    <location>
        <begin position="36"/>
        <end position="374"/>
    </location>
</feature>
<dbReference type="Gene3D" id="3.90.245.10">
    <property type="entry name" value="Ribonucleoside hydrolase-like"/>
    <property type="match status" value="2"/>
</dbReference>
<comment type="similarity">
    <text evidence="1">Belongs to the IUNH family.</text>
</comment>
<feature type="domain" description="Inosine/uridine-preferring nucleoside hydrolase" evidence="2">
    <location>
        <begin position="505"/>
        <end position="804"/>
    </location>
</feature>
<dbReference type="InterPro" id="IPR001910">
    <property type="entry name" value="Inosine/uridine_hydrolase_dom"/>
</dbReference>
<organism evidence="3 4">
    <name type="scientific">Oldenlandia corymbosa var. corymbosa</name>
    <dbReference type="NCBI Taxonomy" id="529605"/>
    <lineage>
        <taxon>Eukaryota</taxon>
        <taxon>Viridiplantae</taxon>
        <taxon>Streptophyta</taxon>
        <taxon>Embryophyta</taxon>
        <taxon>Tracheophyta</taxon>
        <taxon>Spermatophyta</taxon>
        <taxon>Magnoliopsida</taxon>
        <taxon>eudicotyledons</taxon>
        <taxon>Gunneridae</taxon>
        <taxon>Pentapetalae</taxon>
        <taxon>asterids</taxon>
        <taxon>lamiids</taxon>
        <taxon>Gentianales</taxon>
        <taxon>Rubiaceae</taxon>
        <taxon>Rubioideae</taxon>
        <taxon>Spermacoceae</taxon>
        <taxon>Hedyotis-Oldenlandia complex</taxon>
        <taxon>Oldenlandia</taxon>
    </lineage>
</organism>
<dbReference type="EMBL" id="OX459126">
    <property type="protein sequence ID" value="CAI9118674.1"/>
    <property type="molecule type" value="Genomic_DNA"/>
</dbReference>
<dbReference type="PANTHER" id="PTHR46692:SF1">
    <property type="entry name" value="NUCLEOSIDE HYDROLASE 3-RELATED"/>
    <property type="match status" value="1"/>
</dbReference>
<keyword evidence="4" id="KW-1185">Reference proteome</keyword>
<sequence length="909" mass="101072">MLFQRCTLVSVLVVVIIGIAAAGALHTVKAQPHRLLLDTDVDTDDLFALLYILKLNRSEFDLQAVTLNANAWTDAGHAVNQIYDVLYMMGRDDIAVGVGGEGGILEDGTIHPNVGGYLPIIDQGIDTAGYCRYRQAIPLGSGGILSKDTNYGFRKGFLPQGKRRYLPLQQPTAQQVLIDKISAGPTTIIIIGAETNFGVFLMKNPHLKRNVKHIYIMGGGVRAKNPTGCCPKNAGSSCQPRQCGDHGNLFTDYTSNPFAEFNLFGDPFAAYQVFHSGIPVTLIPLDATNTIPITQEFFEAFEKNQRTYEAQYCFKSLKIARDTWFDNNFYTSYFMWDSFLSGVATSIMRKPHNEQGENEFAEMEFMNITVVTSNEPYRISDGSNPLFDGRNTPKFNLNRNGVHSGHVQTGLRDPFCIVKNGKGRCQDGYTKEVTGKEGVQVLVGVKAKPNRDQRSSLDREFFISFLDVLNRPQNSGRFNITTQFPHYKETLYKPDFTGKKLGKNVVFDMDMSAGDFLALFYLLKVPVEIINIKAILITPTGWANGATIDVVYDLLHMVGRDDIPVGLGSVFAKNQSDPIFPAVGDCKYKKAIPHGSGGFIDSDTLYGLARDLPRSPRRHVLSTYFHSVILHKYNTALILVLIYFRYTGENSVKFGAPRDTDHQELRQPLALEVWQSVVKSLDPGSKVTILTNGPLTTTAEIISLGKNMTSRIQDIVIVGGHINSKNSEKGNVMNVPSNKYAEMNMFLDPLAAKTVFDSELNITLIPLSIQRKVSTFSKLLQIFNLTKKTPEALFARNLLSSLHRLKQAHPRYKHVDIFLGEILGAVVLGGDHSVLEPSFRMQNIMISARGIEAEDGEIKLDTNQGKLVRVLEDVNPIAYYNLFATQLGVENQSAVVGSFDEQKRMWSKL</sequence>
<dbReference type="Pfam" id="PF01156">
    <property type="entry name" value="IU_nuc_hydro"/>
    <property type="match status" value="2"/>
</dbReference>
<evidence type="ECO:0000259" key="2">
    <source>
        <dbReference type="Pfam" id="PF01156"/>
    </source>
</evidence>
<dbReference type="GO" id="GO:0016799">
    <property type="term" value="F:hydrolase activity, hydrolyzing N-glycosyl compounds"/>
    <property type="evidence" value="ECO:0007669"/>
    <property type="project" value="InterPro"/>
</dbReference>
<dbReference type="InterPro" id="IPR036452">
    <property type="entry name" value="Ribo_hydro-like"/>
</dbReference>
<proteinExistence type="inferred from homology"/>